<dbReference type="OrthoDB" id="9803968at2"/>
<evidence type="ECO:0000256" key="2">
    <source>
        <dbReference type="ARBA" id="ARBA00005005"/>
    </source>
</evidence>
<evidence type="ECO:0000259" key="8">
    <source>
        <dbReference type="Pfam" id="PF00501"/>
    </source>
</evidence>
<dbReference type="Proteomes" id="UP000282483">
    <property type="component" value="Chromosome"/>
</dbReference>
<dbReference type="InterPro" id="IPR050237">
    <property type="entry name" value="ATP-dep_AMP-bd_enzyme"/>
</dbReference>
<keyword evidence="11" id="KW-1185">Reference proteome</keyword>
<evidence type="ECO:0000313" key="11">
    <source>
        <dbReference type="Proteomes" id="UP000282483"/>
    </source>
</evidence>
<dbReference type="AlphaFoldDB" id="A0A2Z5UU61"/>
<organism evidence="10 11">
    <name type="scientific">Candidatus Rickettsiella viridis</name>
    <dbReference type="NCBI Taxonomy" id="676208"/>
    <lineage>
        <taxon>Bacteria</taxon>
        <taxon>Pseudomonadati</taxon>
        <taxon>Pseudomonadota</taxon>
        <taxon>Gammaproteobacteria</taxon>
        <taxon>Legionellales</taxon>
        <taxon>Coxiellaceae</taxon>
        <taxon>Rickettsiella</taxon>
    </lineage>
</organism>
<comment type="subcellular location">
    <subcellularLocation>
        <location evidence="1">Membrane</location>
        <topology evidence="1">Peripheral membrane protein</topology>
    </subcellularLocation>
</comment>
<dbReference type="PROSITE" id="PS00455">
    <property type="entry name" value="AMP_BINDING"/>
    <property type="match status" value="1"/>
</dbReference>
<keyword evidence="4" id="KW-0472">Membrane</keyword>
<protein>
    <recommendedName>
        <fullName evidence="6">Long-chain-fatty-acid--CoA ligase</fullName>
        <ecNumber evidence="5">6.2.1.3</ecNumber>
    </recommendedName>
    <alternativeName>
        <fullName evidence="7">Long-chain acyl-CoA synthetase</fullName>
    </alternativeName>
</protein>
<dbReference type="Gene3D" id="3.40.50.980">
    <property type="match status" value="2"/>
</dbReference>
<evidence type="ECO:0000256" key="5">
    <source>
        <dbReference type="ARBA" id="ARBA00026121"/>
    </source>
</evidence>
<dbReference type="KEGG" id="rvi:RVIR1_04990"/>
<dbReference type="PANTHER" id="PTHR43767">
    <property type="entry name" value="LONG-CHAIN-FATTY-ACID--COA LIGASE"/>
    <property type="match status" value="1"/>
</dbReference>
<dbReference type="Gene3D" id="3.30.300.30">
    <property type="match status" value="1"/>
</dbReference>
<dbReference type="Pfam" id="PF00501">
    <property type="entry name" value="AMP-binding"/>
    <property type="match status" value="1"/>
</dbReference>
<dbReference type="CDD" id="cd05936">
    <property type="entry name" value="FC-FACS_FadD_like"/>
    <property type="match status" value="1"/>
</dbReference>
<evidence type="ECO:0000256" key="1">
    <source>
        <dbReference type="ARBA" id="ARBA00004170"/>
    </source>
</evidence>
<name>A0A2Z5UU61_9COXI</name>
<evidence type="ECO:0000256" key="3">
    <source>
        <dbReference type="ARBA" id="ARBA00022598"/>
    </source>
</evidence>
<dbReference type="PANTHER" id="PTHR43767:SF8">
    <property type="entry name" value="LONG-CHAIN-FATTY-ACID--COA LIGASE"/>
    <property type="match status" value="1"/>
</dbReference>
<evidence type="ECO:0000256" key="4">
    <source>
        <dbReference type="ARBA" id="ARBA00023136"/>
    </source>
</evidence>
<dbReference type="EMBL" id="AP018005">
    <property type="protein sequence ID" value="BBB15004.1"/>
    <property type="molecule type" value="Genomic_DNA"/>
</dbReference>
<dbReference type="InterPro" id="IPR025110">
    <property type="entry name" value="AMP-bd_C"/>
</dbReference>
<dbReference type="SUPFAM" id="SSF56801">
    <property type="entry name" value="Acetyl-CoA synthetase-like"/>
    <property type="match status" value="1"/>
</dbReference>
<evidence type="ECO:0000256" key="7">
    <source>
        <dbReference type="ARBA" id="ARBA00042773"/>
    </source>
</evidence>
<dbReference type="Gene3D" id="2.30.38.10">
    <property type="entry name" value="Luciferase, Domain 3"/>
    <property type="match status" value="1"/>
</dbReference>
<dbReference type="RefSeq" id="WP_126322502.1">
    <property type="nucleotide sequence ID" value="NZ_AP018005.1"/>
</dbReference>
<dbReference type="InterPro" id="IPR020845">
    <property type="entry name" value="AMP-binding_CS"/>
</dbReference>
<accession>A0A2Z5UU61</accession>
<feature type="domain" description="AMP-binding enzyme C-terminal" evidence="9">
    <location>
        <begin position="472"/>
        <end position="546"/>
    </location>
</feature>
<dbReference type="InterPro" id="IPR045851">
    <property type="entry name" value="AMP-bd_C_sf"/>
</dbReference>
<evidence type="ECO:0000313" key="10">
    <source>
        <dbReference type="EMBL" id="BBB15004.1"/>
    </source>
</evidence>
<dbReference type="InterPro" id="IPR000873">
    <property type="entry name" value="AMP-dep_synth/lig_dom"/>
</dbReference>
<dbReference type="GO" id="GO:0004467">
    <property type="term" value="F:long-chain fatty acid-CoA ligase activity"/>
    <property type="evidence" value="ECO:0007669"/>
    <property type="project" value="UniProtKB-EC"/>
</dbReference>
<keyword evidence="3 10" id="KW-0436">Ligase</keyword>
<evidence type="ECO:0000256" key="6">
    <source>
        <dbReference type="ARBA" id="ARBA00039545"/>
    </source>
</evidence>
<sequence length="553" mass="61850">MEKIWLNRYQQQVPSEIDPDIYPSLNALFTDSCQKFKNLPALNFFNTSISYQKWAMLSEQLAAYLQKQLNLKKGGRVALMLPNCPQYMVCVFAVLQAGLTVVNVNPLYTPSELIQQIKHSQAETIVILENFLPKLSQGLKETHVKHVISSELGDLLPWWRSWVISWFVRRTIKNSPKAKSHFPTIKFSRCLKEANNLHYQPPSLQNQDIAFLQYTGGTTGTPKAAMLTHRNMLANIEQLTAWVRPILKEGSETMITALPLYHIFSLMVNGLMGLRLGATNVLIPDARNIRQLISVLGKQHFSVLLGVNTLFRALLKKPAFSQLDFSSLKIALGGGAPLQDVVKKRWKEVTGKLLLEGYGLTEASPVVCAPPWDLVTAGNHVGLPLPSTDIRLCDTQEREVPLGEVGELCVKGPQVMKAYWTAGVEETIPIFDSEGWLLTGDLARLDQQGFVFIVGRKKELILVSGFNVYPGEIEEVIQKNSKVSEAAVLGIPSESTGEAVKAFVVRRDNTLTVEELLSYCRQYLSAYKVPTQISFLDYLPKSSLGKILKKQLK</sequence>
<gene>
    <name evidence="10" type="primary">fadD</name>
    <name evidence="10" type="ORF">RVIR1_04990</name>
</gene>
<evidence type="ECO:0000259" key="9">
    <source>
        <dbReference type="Pfam" id="PF13193"/>
    </source>
</evidence>
<dbReference type="GO" id="GO:0016020">
    <property type="term" value="C:membrane"/>
    <property type="evidence" value="ECO:0007669"/>
    <property type="project" value="UniProtKB-SubCell"/>
</dbReference>
<dbReference type="Pfam" id="PF13193">
    <property type="entry name" value="AMP-binding_C"/>
    <property type="match status" value="1"/>
</dbReference>
<comment type="pathway">
    <text evidence="2">Lipid metabolism; fatty acid beta-oxidation.</text>
</comment>
<feature type="domain" description="AMP-dependent synthetase/ligase" evidence="8">
    <location>
        <begin position="29"/>
        <end position="420"/>
    </location>
</feature>
<proteinExistence type="predicted"/>
<dbReference type="EC" id="6.2.1.3" evidence="5"/>
<reference evidence="10 11" key="1">
    <citation type="submission" date="2017-03" db="EMBL/GenBank/DDBJ databases">
        <title>The genome sequence of Candidatus Rickettsiella viridis.</title>
        <authorList>
            <person name="Nikoh N."/>
            <person name="Tsuchida T."/>
            <person name="Yamaguchi K."/>
            <person name="Maeda T."/>
            <person name="Shigenobu S."/>
            <person name="Fukatsu T."/>
        </authorList>
    </citation>
    <scope>NUCLEOTIDE SEQUENCE [LARGE SCALE GENOMIC DNA]</scope>
    <source>
        <strain evidence="10 11">Ap-RA04</strain>
    </source>
</reference>